<dbReference type="HOGENOM" id="CLU_1523607_0_0_6"/>
<dbReference type="Proteomes" id="UP000001844">
    <property type="component" value="Chromosome"/>
</dbReference>
<dbReference type="EMBL" id="CP001798">
    <property type="protein sequence ID" value="ADE14688.1"/>
    <property type="molecule type" value="Genomic_DNA"/>
</dbReference>
<name>D5C1Q5_NITHN</name>
<keyword evidence="1" id="KW-0812">Transmembrane</keyword>
<keyword evidence="1" id="KW-1133">Transmembrane helix</keyword>
<reference evidence="3" key="1">
    <citation type="submission" date="2010-04" db="EMBL/GenBank/DDBJ databases">
        <title>Complete genome sequence of Nitrosococcus halophilus Nc4, a salt-adapted, aerobic obligate ammonia-oxidizing sulfur purple bacterium.</title>
        <authorList>
            <consortium name="US DOE Joint Genome Institute"/>
            <person name="Campbell M.A."/>
            <person name="Malfatti S.A."/>
            <person name="Chain P.S.G."/>
            <person name="Heidelberg J.F."/>
            <person name="Ward B.B."/>
            <person name="Klotz M.G."/>
        </authorList>
    </citation>
    <scope>NUCLEOTIDE SEQUENCE [LARGE SCALE GENOMIC DNA]</scope>
    <source>
        <strain evidence="3">Nc4</strain>
    </source>
</reference>
<protein>
    <submittedName>
        <fullName evidence="2">Uncharacterized protein</fullName>
    </submittedName>
</protein>
<evidence type="ECO:0000313" key="2">
    <source>
        <dbReference type="EMBL" id="ADE14688.1"/>
    </source>
</evidence>
<organism evidence="2 3">
    <name type="scientific">Nitrosococcus halophilus (strain Nc4)</name>
    <dbReference type="NCBI Taxonomy" id="472759"/>
    <lineage>
        <taxon>Bacteria</taxon>
        <taxon>Pseudomonadati</taxon>
        <taxon>Pseudomonadota</taxon>
        <taxon>Gammaproteobacteria</taxon>
        <taxon>Chromatiales</taxon>
        <taxon>Chromatiaceae</taxon>
        <taxon>Nitrosococcus</taxon>
    </lineage>
</organism>
<feature type="transmembrane region" description="Helical" evidence="1">
    <location>
        <begin position="20"/>
        <end position="39"/>
    </location>
</feature>
<sequence length="176" mass="19223">MLFTHIGVVSSSGSSAPSCLIIGLSIFFFNSCFLYRVPLMGNKRGLGMPCRMVKYHCVRYRRVCHHTRPDPFFFISCVRYRRVCHHTRPDPFFFISSPPPSRSLAVEAMPLPNGGSLGLQPPLSSYPNQKVMGGLKAIAELFGIGLCCDCLENLCSGICCALAVPLIGGARGSFLS</sequence>
<gene>
    <name evidence="2" type="ordered locus">Nhal_1549</name>
</gene>
<dbReference type="KEGG" id="nhl:Nhal_1549"/>
<evidence type="ECO:0000256" key="1">
    <source>
        <dbReference type="SAM" id="Phobius"/>
    </source>
</evidence>
<accession>D5C1Q5</accession>
<evidence type="ECO:0000313" key="3">
    <source>
        <dbReference type="Proteomes" id="UP000001844"/>
    </source>
</evidence>
<proteinExistence type="predicted"/>
<dbReference type="AlphaFoldDB" id="D5C1Q5"/>
<keyword evidence="3" id="KW-1185">Reference proteome</keyword>
<keyword evidence="1" id="KW-0472">Membrane</keyword>